<feature type="chain" id="PRO_5041226356" evidence="1">
    <location>
        <begin position="22"/>
        <end position="110"/>
    </location>
</feature>
<evidence type="ECO:0000256" key="1">
    <source>
        <dbReference type="SAM" id="SignalP"/>
    </source>
</evidence>
<keyword evidence="3" id="KW-1185">Reference proteome</keyword>
<proteinExistence type="predicted"/>
<evidence type="ECO:0000313" key="3">
    <source>
        <dbReference type="Proteomes" id="UP001168821"/>
    </source>
</evidence>
<keyword evidence="1" id="KW-0732">Signal</keyword>
<reference evidence="2" key="1">
    <citation type="journal article" date="2023" name="G3 (Bethesda)">
        <title>Whole genome assemblies of Zophobas morio and Tenebrio molitor.</title>
        <authorList>
            <person name="Kaur S."/>
            <person name="Stinson S.A."/>
            <person name="diCenzo G.C."/>
        </authorList>
    </citation>
    <scope>NUCLEOTIDE SEQUENCE</scope>
    <source>
        <strain evidence="2">QUZm001</strain>
    </source>
</reference>
<gene>
    <name evidence="2" type="ORF">Zmor_025106</name>
</gene>
<dbReference type="AlphaFoldDB" id="A0AA38M3F0"/>
<feature type="signal peptide" evidence="1">
    <location>
        <begin position="1"/>
        <end position="21"/>
    </location>
</feature>
<dbReference type="EMBL" id="JALNTZ010000008">
    <property type="protein sequence ID" value="KAJ3642308.1"/>
    <property type="molecule type" value="Genomic_DNA"/>
</dbReference>
<protein>
    <submittedName>
        <fullName evidence="2">Uncharacterized protein</fullName>
    </submittedName>
</protein>
<organism evidence="2 3">
    <name type="scientific">Zophobas morio</name>
    <dbReference type="NCBI Taxonomy" id="2755281"/>
    <lineage>
        <taxon>Eukaryota</taxon>
        <taxon>Metazoa</taxon>
        <taxon>Ecdysozoa</taxon>
        <taxon>Arthropoda</taxon>
        <taxon>Hexapoda</taxon>
        <taxon>Insecta</taxon>
        <taxon>Pterygota</taxon>
        <taxon>Neoptera</taxon>
        <taxon>Endopterygota</taxon>
        <taxon>Coleoptera</taxon>
        <taxon>Polyphaga</taxon>
        <taxon>Cucujiformia</taxon>
        <taxon>Tenebrionidae</taxon>
        <taxon>Zophobas</taxon>
    </lineage>
</organism>
<accession>A0AA38M3F0</accession>
<comment type="caution">
    <text evidence="2">The sequence shown here is derived from an EMBL/GenBank/DDBJ whole genome shotgun (WGS) entry which is preliminary data.</text>
</comment>
<dbReference type="Proteomes" id="UP001168821">
    <property type="component" value="Unassembled WGS sequence"/>
</dbReference>
<evidence type="ECO:0000313" key="2">
    <source>
        <dbReference type="EMBL" id="KAJ3642308.1"/>
    </source>
</evidence>
<name>A0AA38M3F0_9CUCU</name>
<sequence>MHQNKVLIFLALCLMVGIAHSIVCTPSFCASVQCVEIGKCDGPNQVVKPGGLCLCCNLCHTILRENEACSSIATILTGVPPPLAQCGQGLVCHEGKCQSFKSLAKTMREE</sequence>